<feature type="region of interest" description="Disordered" evidence="1">
    <location>
        <begin position="18"/>
        <end position="105"/>
    </location>
</feature>
<reference evidence="2" key="1">
    <citation type="journal article" date="2021" name="Nat. Commun.">
        <title>Genetic determinants of endophytism in the Arabidopsis root mycobiome.</title>
        <authorList>
            <person name="Mesny F."/>
            <person name="Miyauchi S."/>
            <person name="Thiergart T."/>
            <person name="Pickel B."/>
            <person name="Atanasova L."/>
            <person name="Karlsson M."/>
            <person name="Huettel B."/>
            <person name="Barry K.W."/>
            <person name="Haridas S."/>
            <person name="Chen C."/>
            <person name="Bauer D."/>
            <person name="Andreopoulos W."/>
            <person name="Pangilinan J."/>
            <person name="LaButti K."/>
            <person name="Riley R."/>
            <person name="Lipzen A."/>
            <person name="Clum A."/>
            <person name="Drula E."/>
            <person name="Henrissat B."/>
            <person name="Kohler A."/>
            <person name="Grigoriev I.V."/>
            <person name="Martin F.M."/>
            <person name="Hacquard S."/>
        </authorList>
    </citation>
    <scope>NUCLEOTIDE SEQUENCE</scope>
    <source>
        <strain evidence="2">MPI-CAGE-CH-0230</strain>
    </source>
</reference>
<dbReference type="OrthoDB" id="4161192at2759"/>
<comment type="caution">
    <text evidence="2">The sequence shown here is derived from an EMBL/GenBank/DDBJ whole genome shotgun (WGS) entry which is preliminary data.</text>
</comment>
<sequence>MSQRRRRPILGAAVLVGASRSAARHEVQKQAVMDSQREVEIQHEVEARRRQEVEQERRRSDEESSHRQPKSSTERPCDCATTSAAGLQYPTSDANSNTGQGALDDDARTTLHTSYERCAQPSAGAAHASPFSAGAGILVRVSITGWEAKECTRHQFHSAGSRVKRSVLYPMRLCLPIQ</sequence>
<dbReference type="AlphaFoldDB" id="A0A9P9BEY2"/>
<dbReference type="GeneID" id="70192639"/>
<name>A0A9P9BEY2_9PEZI</name>
<dbReference type="RefSeq" id="XP_046003941.1">
    <property type="nucleotide sequence ID" value="XM_046163093.1"/>
</dbReference>
<evidence type="ECO:0000313" key="2">
    <source>
        <dbReference type="EMBL" id="KAH7009280.1"/>
    </source>
</evidence>
<feature type="compositionally biased region" description="Polar residues" evidence="1">
    <location>
        <begin position="80"/>
        <end position="100"/>
    </location>
</feature>
<gene>
    <name evidence="2" type="ORF">B0I36DRAFT_60971</name>
</gene>
<feature type="compositionally biased region" description="Basic and acidic residues" evidence="1">
    <location>
        <begin position="35"/>
        <end position="77"/>
    </location>
</feature>
<dbReference type="Proteomes" id="UP000756346">
    <property type="component" value="Unassembled WGS sequence"/>
</dbReference>
<organism evidence="2 3">
    <name type="scientific">Microdochium trichocladiopsis</name>
    <dbReference type="NCBI Taxonomy" id="1682393"/>
    <lineage>
        <taxon>Eukaryota</taxon>
        <taxon>Fungi</taxon>
        <taxon>Dikarya</taxon>
        <taxon>Ascomycota</taxon>
        <taxon>Pezizomycotina</taxon>
        <taxon>Sordariomycetes</taxon>
        <taxon>Xylariomycetidae</taxon>
        <taxon>Xylariales</taxon>
        <taxon>Microdochiaceae</taxon>
        <taxon>Microdochium</taxon>
    </lineage>
</organism>
<evidence type="ECO:0000313" key="3">
    <source>
        <dbReference type="Proteomes" id="UP000756346"/>
    </source>
</evidence>
<protein>
    <submittedName>
        <fullName evidence="2">Uncharacterized protein</fullName>
    </submittedName>
</protein>
<dbReference type="EMBL" id="JAGTJQ010000019">
    <property type="protein sequence ID" value="KAH7009280.1"/>
    <property type="molecule type" value="Genomic_DNA"/>
</dbReference>
<keyword evidence="3" id="KW-1185">Reference proteome</keyword>
<proteinExistence type="predicted"/>
<evidence type="ECO:0000256" key="1">
    <source>
        <dbReference type="SAM" id="MobiDB-lite"/>
    </source>
</evidence>
<accession>A0A9P9BEY2</accession>